<reference evidence="3 4" key="2">
    <citation type="journal article" date="2012" name="PLoS ONE">
        <title>An ancient pathway combining carbon dioxide fixation with the generation and utilization of a sodium ion gradient for ATP synthesis.</title>
        <authorList>
            <person name="Poehlein A."/>
            <person name="Schmidt S."/>
            <person name="Kaster A.K."/>
            <person name="Goenrich M."/>
            <person name="Vollmers J."/>
            <person name="Thurmer A."/>
            <person name="Bertsch J."/>
            <person name="Schuchmann K."/>
            <person name="Voigt B."/>
            <person name="Hecker M."/>
            <person name="Daniel R."/>
            <person name="Thauer R.K."/>
            <person name="Gottschalk G."/>
            <person name="Muller V."/>
        </authorList>
    </citation>
    <scope>NUCLEOTIDE SEQUENCE [LARGE SCALE GENOMIC DNA]</scope>
    <source>
        <strain evidence="4">ATCC 29683 / DSM 1030 / JCM 2381 / KCTC 1655 / WB1</strain>
    </source>
</reference>
<sequence length="357" mass="41517">MSFKKEKKERIENYILELIKNGNHEDVKQKTIYACDISPTTYYRYLKNLKDKNLIKEDKNNRYVLADVRKELFCYKNKGLYEHEIYENDIDQFIKTLPKNIQNIWYYAFTEIMNNAIEHSSANEIHVLVAETPLDIIIVISDEGIGIFNNIKSFIEETTGEEISLEDAMRQLFKGKFTTKSENHAGEGIFFTSRIMDLFMIASSGLFFSHDNYKDLEAKISDIVPNSTLLKKGTSVMMQLSKNSNKETRTIFNQFTTPDEGFFRTEIKLKNFCEHGYPVSRSQARRIFDGMNLFKEVTIDFEGVSDLGQAFCHEIFVVFQNKFPDIQIKAINANENVQGMISRIINTEKLLKKKVKN</sequence>
<dbReference type="InterPro" id="IPR036890">
    <property type="entry name" value="HATPase_C_sf"/>
</dbReference>
<proteinExistence type="predicted"/>
<dbReference type="STRING" id="931626.Awo_c26000"/>
<dbReference type="InterPro" id="IPR003594">
    <property type="entry name" value="HATPase_dom"/>
</dbReference>
<dbReference type="HOGENOM" id="CLU_068864_0_0_9"/>
<dbReference type="SUPFAM" id="SSF46785">
    <property type="entry name" value="Winged helix' DNA-binding domain"/>
    <property type="match status" value="1"/>
</dbReference>
<name>H6LER3_ACEWD</name>
<feature type="domain" description="DUF4325" evidence="2">
    <location>
        <begin position="283"/>
        <end position="338"/>
    </location>
</feature>
<protein>
    <submittedName>
        <fullName evidence="3">Uncharacterized protein</fullName>
    </submittedName>
</protein>
<gene>
    <name evidence="3" type="ordered locus">Awo_c26000</name>
</gene>
<dbReference type="Proteomes" id="UP000007177">
    <property type="component" value="Chromosome"/>
</dbReference>
<evidence type="ECO:0000313" key="3">
    <source>
        <dbReference type="EMBL" id="AFA49356.1"/>
    </source>
</evidence>
<dbReference type="Pfam" id="PF02518">
    <property type="entry name" value="HATPase_c"/>
    <property type="match status" value="1"/>
</dbReference>
<dbReference type="KEGG" id="awo:Awo_c26000"/>
<feature type="domain" description="Histidine kinase/HSP90-like ATPase" evidence="1">
    <location>
        <begin position="106"/>
        <end position="193"/>
    </location>
</feature>
<evidence type="ECO:0000259" key="2">
    <source>
        <dbReference type="Pfam" id="PF14213"/>
    </source>
</evidence>
<evidence type="ECO:0000313" key="4">
    <source>
        <dbReference type="Proteomes" id="UP000007177"/>
    </source>
</evidence>
<dbReference type="Gene3D" id="3.30.565.10">
    <property type="entry name" value="Histidine kinase-like ATPase, C-terminal domain"/>
    <property type="match status" value="1"/>
</dbReference>
<dbReference type="SUPFAM" id="SSF55874">
    <property type="entry name" value="ATPase domain of HSP90 chaperone/DNA topoisomerase II/histidine kinase"/>
    <property type="match status" value="1"/>
</dbReference>
<evidence type="ECO:0000259" key="1">
    <source>
        <dbReference type="Pfam" id="PF02518"/>
    </source>
</evidence>
<dbReference type="eggNOG" id="COG4585">
    <property type="taxonomic scope" value="Bacteria"/>
</dbReference>
<dbReference type="RefSeq" id="WP_014356956.1">
    <property type="nucleotide sequence ID" value="NC_016894.1"/>
</dbReference>
<accession>H6LER3</accession>
<dbReference type="OrthoDB" id="1778336at2"/>
<dbReference type="Pfam" id="PF14213">
    <property type="entry name" value="DUF4325"/>
    <property type="match status" value="1"/>
</dbReference>
<dbReference type="InterPro" id="IPR025474">
    <property type="entry name" value="DUF4325"/>
</dbReference>
<dbReference type="InterPro" id="IPR036390">
    <property type="entry name" value="WH_DNA-bd_sf"/>
</dbReference>
<dbReference type="EMBL" id="CP002987">
    <property type="protein sequence ID" value="AFA49356.1"/>
    <property type="molecule type" value="Genomic_DNA"/>
</dbReference>
<organism evidence="3 4">
    <name type="scientific">Acetobacterium woodii (strain ATCC 29683 / DSM 1030 / JCM 2381 / KCTC 1655 / WB1)</name>
    <dbReference type="NCBI Taxonomy" id="931626"/>
    <lineage>
        <taxon>Bacteria</taxon>
        <taxon>Bacillati</taxon>
        <taxon>Bacillota</taxon>
        <taxon>Clostridia</taxon>
        <taxon>Eubacteriales</taxon>
        <taxon>Eubacteriaceae</taxon>
        <taxon>Acetobacterium</taxon>
    </lineage>
</organism>
<keyword evidence="4" id="KW-1185">Reference proteome</keyword>
<reference evidence="4" key="1">
    <citation type="submission" date="2011-07" db="EMBL/GenBank/DDBJ databases">
        <title>Complete genome sequence of Acetobacterium woodii.</title>
        <authorList>
            <person name="Poehlein A."/>
            <person name="Schmidt S."/>
            <person name="Kaster A.-K."/>
            <person name="Goenrich M."/>
            <person name="Vollmers J."/>
            <person name="Thuermer A."/>
            <person name="Gottschalk G."/>
            <person name="Thauer R.K."/>
            <person name="Daniel R."/>
            <person name="Mueller V."/>
        </authorList>
    </citation>
    <scope>NUCLEOTIDE SEQUENCE [LARGE SCALE GENOMIC DNA]</scope>
    <source>
        <strain evidence="4">ATCC 29683 / DSM 1030 / JCM 2381 / KCTC 1655 / WB1</strain>
    </source>
</reference>
<dbReference type="AlphaFoldDB" id="H6LER3"/>